<gene>
    <name evidence="2" type="primary">20353553</name>
    <name evidence="1" type="ORF">GGTG_13095</name>
</gene>
<accession>J3PHW4</accession>
<organism evidence="1">
    <name type="scientific">Gaeumannomyces tritici (strain R3-111a-1)</name>
    <name type="common">Wheat and barley take-all root rot fungus</name>
    <name type="synonym">Gaeumannomyces graminis var. tritici</name>
    <dbReference type="NCBI Taxonomy" id="644352"/>
    <lineage>
        <taxon>Eukaryota</taxon>
        <taxon>Fungi</taxon>
        <taxon>Dikarya</taxon>
        <taxon>Ascomycota</taxon>
        <taxon>Pezizomycotina</taxon>
        <taxon>Sordariomycetes</taxon>
        <taxon>Sordariomycetidae</taxon>
        <taxon>Magnaporthales</taxon>
        <taxon>Magnaporthaceae</taxon>
        <taxon>Gaeumannomyces</taxon>
    </lineage>
</organism>
<dbReference type="EnsemblFungi" id="EJT69476">
    <property type="protein sequence ID" value="EJT69476"/>
    <property type="gene ID" value="GGTG_13095"/>
</dbReference>
<dbReference type="RefSeq" id="XP_009229261.1">
    <property type="nucleotide sequence ID" value="XM_009230997.1"/>
</dbReference>
<dbReference type="AlphaFoldDB" id="J3PHW4"/>
<dbReference type="Proteomes" id="UP000006039">
    <property type="component" value="Unassembled WGS sequence"/>
</dbReference>
<dbReference type="GeneID" id="20353553"/>
<reference evidence="1" key="3">
    <citation type="submission" date="2010-09" db="EMBL/GenBank/DDBJ databases">
        <title>Annotation of Gaeumannomyces graminis var. tritici R3-111a-1.</title>
        <authorList>
            <consortium name="The Broad Institute Genome Sequencing Platform"/>
            <person name="Ma L.-J."/>
            <person name="Dead R."/>
            <person name="Young S.K."/>
            <person name="Zeng Q."/>
            <person name="Gargeya S."/>
            <person name="Fitzgerald M."/>
            <person name="Haas B."/>
            <person name="Abouelleil A."/>
            <person name="Alvarado L."/>
            <person name="Arachchi H.M."/>
            <person name="Berlin A."/>
            <person name="Brown A."/>
            <person name="Chapman S.B."/>
            <person name="Chen Z."/>
            <person name="Dunbar C."/>
            <person name="Freedman E."/>
            <person name="Gearin G."/>
            <person name="Gellesch M."/>
            <person name="Goldberg J."/>
            <person name="Griggs A."/>
            <person name="Gujja S."/>
            <person name="Heiman D."/>
            <person name="Howarth C."/>
            <person name="Larson L."/>
            <person name="Lui A."/>
            <person name="MacDonald P.J.P."/>
            <person name="Mehta T."/>
            <person name="Montmayeur A."/>
            <person name="Murphy C."/>
            <person name="Neiman D."/>
            <person name="Pearson M."/>
            <person name="Priest M."/>
            <person name="Roberts A."/>
            <person name="Saif S."/>
            <person name="Shea T."/>
            <person name="Shenoy N."/>
            <person name="Sisk P."/>
            <person name="Stolte C."/>
            <person name="Sykes S."/>
            <person name="Yandava C."/>
            <person name="Wortman J."/>
            <person name="Nusbaum C."/>
            <person name="Birren B."/>
        </authorList>
    </citation>
    <scope>NUCLEOTIDE SEQUENCE</scope>
    <source>
        <strain evidence="1">R3-111a-1</strain>
    </source>
</reference>
<protein>
    <submittedName>
        <fullName evidence="1 2">Uncharacterized protein</fullName>
    </submittedName>
</protein>
<sequence length="58" mass="6531">MGNNEKRDLDEEAEESAQLEARAFRGFADKVLPHPGVSPYAITKYVNRIKRNVADKNA</sequence>
<evidence type="ECO:0000313" key="1">
    <source>
        <dbReference type="EMBL" id="EJT69476.1"/>
    </source>
</evidence>
<reference evidence="2" key="5">
    <citation type="submission" date="2018-04" db="UniProtKB">
        <authorList>
            <consortium name="EnsemblFungi"/>
        </authorList>
    </citation>
    <scope>IDENTIFICATION</scope>
    <source>
        <strain evidence="2">R3-111a-1</strain>
    </source>
</reference>
<dbReference type="HOGENOM" id="CLU_2979204_0_0_1"/>
<reference evidence="2" key="4">
    <citation type="journal article" date="2015" name="G3 (Bethesda)">
        <title>Genome sequences of three phytopathogenic species of the Magnaporthaceae family of fungi.</title>
        <authorList>
            <person name="Okagaki L.H."/>
            <person name="Nunes C.C."/>
            <person name="Sailsbery J."/>
            <person name="Clay B."/>
            <person name="Brown D."/>
            <person name="John T."/>
            <person name="Oh Y."/>
            <person name="Young N."/>
            <person name="Fitzgerald M."/>
            <person name="Haas B.J."/>
            <person name="Zeng Q."/>
            <person name="Young S."/>
            <person name="Adiconis X."/>
            <person name="Fan L."/>
            <person name="Levin J.Z."/>
            <person name="Mitchell T.K."/>
            <person name="Okubara P.A."/>
            <person name="Farman M.L."/>
            <person name="Kohn L.M."/>
            <person name="Birren B."/>
            <person name="Ma L.-J."/>
            <person name="Dean R.A."/>
        </authorList>
    </citation>
    <scope>NUCLEOTIDE SEQUENCE</scope>
    <source>
        <strain evidence="2">R3-111a-1</strain>
    </source>
</reference>
<name>J3PHW4_GAET3</name>
<dbReference type="EMBL" id="GL385404">
    <property type="protein sequence ID" value="EJT69476.1"/>
    <property type="molecule type" value="Genomic_DNA"/>
</dbReference>
<evidence type="ECO:0000313" key="3">
    <source>
        <dbReference type="Proteomes" id="UP000006039"/>
    </source>
</evidence>
<proteinExistence type="predicted"/>
<evidence type="ECO:0000313" key="2">
    <source>
        <dbReference type="EnsemblFungi" id="EJT69476"/>
    </source>
</evidence>
<reference evidence="3" key="1">
    <citation type="submission" date="2010-07" db="EMBL/GenBank/DDBJ databases">
        <title>The genome sequence of Gaeumannomyces graminis var. tritici strain R3-111a-1.</title>
        <authorList>
            <consortium name="The Broad Institute Genome Sequencing Platform"/>
            <person name="Ma L.-J."/>
            <person name="Dead R."/>
            <person name="Young S."/>
            <person name="Zeng Q."/>
            <person name="Koehrsen M."/>
            <person name="Alvarado L."/>
            <person name="Berlin A."/>
            <person name="Chapman S.B."/>
            <person name="Chen Z."/>
            <person name="Freedman E."/>
            <person name="Gellesch M."/>
            <person name="Goldberg J."/>
            <person name="Griggs A."/>
            <person name="Gujja S."/>
            <person name="Heilman E.R."/>
            <person name="Heiman D."/>
            <person name="Hepburn T."/>
            <person name="Howarth C."/>
            <person name="Jen D."/>
            <person name="Larson L."/>
            <person name="Mehta T."/>
            <person name="Neiman D."/>
            <person name="Pearson M."/>
            <person name="Roberts A."/>
            <person name="Saif S."/>
            <person name="Shea T."/>
            <person name="Shenoy N."/>
            <person name="Sisk P."/>
            <person name="Stolte C."/>
            <person name="Sykes S."/>
            <person name="Walk T."/>
            <person name="White J."/>
            <person name="Yandava C."/>
            <person name="Haas B."/>
            <person name="Nusbaum C."/>
            <person name="Birren B."/>
        </authorList>
    </citation>
    <scope>NUCLEOTIDE SEQUENCE [LARGE SCALE GENOMIC DNA]</scope>
    <source>
        <strain evidence="3">R3-111a-1</strain>
    </source>
</reference>
<dbReference type="VEuPathDB" id="FungiDB:GGTG_13095"/>
<keyword evidence="3" id="KW-1185">Reference proteome</keyword>
<reference evidence="1" key="2">
    <citation type="submission" date="2010-07" db="EMBL/GenBank/DDBJ databases">
        <authorList>
            <consortium name="The Broad Institute Genome Sequencing Platform"/>
            <consortium name="Broad Institute Genome Sequencing Center for Infectious Disease"/>
            <person name="Ma L.-J."/>
            <person name="Dead R."/>
            <person name="Young S."/>
            <person name="Zeng Q."/>
            <person name="Koehrsen M."/>
            <person name="Alvarado L."/>
            <person name="Berlin A."/>
            <person name="Chapman S.B."/>
            <person name="Chen Z."/>
            <person name="Freedman E."/>
            <person name="Gellesch M."/>
            <person name="Goldberg J."/>
            <person name="Griggs A."/>
            <person name="Gujja S."/>
            <person name="Heilman E.R."/>
            <person name="Heiman D."/>
            <person name="Hepburn T."/>
            <person name="Howarth C."/>
            <person name="Jen D."/>
            <person name="Larson L."/>
            <person name="Mehta T."/>
            <person name="Neiman D."/>
            <person name="Pearson M."/>
            <person name="Roberts A."/>
            <person name="Saif S."/>
            <person name="Shea T."/>
            <person name="Shenoy N."/>
            <person name="Sisk P."/>
            <person name="Stolte C."/>
            <person name="Sykes S."/>
            <person name="Walk T."/>
            <person name="White J."/>
            <person name="Yandava C."/>
            <person name="Haas B."/>
            <person name="Nusbaum C."/>
            <person name="Birren B."/>
        </authorList>
    </citation>
    <scope>NUCLEOTIDE SEQUENCE</scope>
    <source>
        <strain evidence="1">R3-111a-1</strain>
    </source>
</reference>